<protein>
    <recommendedName>
        <fullName evidence="2">RQC domain-containing protein</fullName>
    </recommendedName>
</protein>
<dbReference type="Proteomes" id="UP000831787">
    <property type="component" value="Chromosome"/>
</dbReference>
<dbReference type="InterPro" id="IPR018982">
    <property type="entry name" value="RQC_domain"/>
</dbReference>
<evidence type="ECO:0000259" key="2">
    <source>
        <dbReference type="Pfam" id="PF09382"/>
    </source>
</evidence>
<proteinExistence type="predicted"/>
<dbReference type="Gene3D" id="1.10.10.10">
    <property type="entry name" value="Winged helix-like DNA-binding domain superfamily/Winged helix DNA-binding domain"/>
    <property type="match status" value="1"/>
</dbReference>
<accession>A0ABY4ENH3</accession>
<organism evidence="3 4">
    <name type="scientific">Halobacillus salinarum</name>
    <dbReference type="NCBI Taxonomy" id="2932257"/>
    <lineage>
        <taxon>Bacteria</taxon>
        <taxon>Bacillati</taxon>
        <taxon>Bacillota</taxon>
        <taxon>Bacilli</taxon>
        <taxon>Bacillales</taxon>
        <taxon>Bacillaceae</taxon>
        <taxon>Halobacillus</taxon>
    </lineage>
</organism>
<sequence>MGLPERITYQDERYPLIVLAPVGKKHKHIRSIGHKTERGLLSRLNDAIKEQVDSHSLDLSQLQRYLNIEGAILPVPFLKEETVYPHFLRPELFLWNELPQEQGLPLIADYLYEIDFTQLSSEKLEQHLSEVLEDYLFLADIGKHSKDYWLKKIAEAFHRHPIVRLAHKKREVIAAVETMNQSALLSLLKYPEDIAFWRNRVDTVMRPFRSLPKDWMAKGKSSCPHEKHLQFDASTRTICCFCESCDFCLFYRVDEDQVDFTESHDIEKAKKRLTAIERQFNDIASQNHRLLKQINQLKALKKQLTVARKKLDESLTVTRQIERYKKKNSVFADYPILQMYDQLSKTELPDRKGASLLVWLAGVELCDVNMIKKLPQWLQYVPENVYPLTSHILEELYHRLEEVRYGEEDIIITIKGRPLTYAYTQQILDLVHYYGSQYPAHTLVQMLAGKPTNKLRTLHLHETRWFGLLADWPEKYIQKLFNQLEKQGWLMKQQKGYSVSDFAEEVM</sequence>
<evidence type="ECO:0000313" key="3">
    <source>
        <dbReference type="EMBL" id="UOQ45209.1"/>
    </source>
</evidence>
<keyword evidence="1" id="KW-0175">Coiled coil</keyword>
<evidence type="ECO:0000256" key="1">
    <source>
        <dbReference type="SAM" id="Coils"/>
    </source>
</evidence>
<dbReference type="InterPro" id="IPR036390">
    <property type="entry name" value="WH_DNA-bd_sf"/>
</dbReference>
<gene>
    <name evidence="3" type="ORF">MUN89_04475</name>
</gene>
<feature type="domain" description="RQC" evidence="2">
    <location>
        <begin position="424"/>
        <end position="499"/>
    </location>
</feature>
<keyword evidence="4" id="KW-1185">Reference proteome</keyword>
<dbReference type="RefSeq" id="WP_244711758.1">
    <property type="nucleotide sequence ID" value="NZ_CP095073.1"/>
</dbReference>
<name>A0ABY4ENH3_9BACI</name>
<feature type="coiled-coil region" evidence="1">
    <location>
        <begin position="266"/>
        <end position="314"/>
    </location>
</feature>
<evidence type="ECO:0000313" key="4">
    <source>
        <dbReference type="Proteomes" id="UP000831787"/>
    </source>
</evidence>
<reference evidence="3 4" key="1">
    <citation type="submission" date="2022-04" db="EMBL/GenBank/DDBJ databases">
        <title>Halobacillus sp. isolated from saltern.</title>
        <authorList>
            <person name="Won M."/>
            <person name="Lee C.-M."/>
            <person name="Woen H.-Y."/>
            <person name="Kwon S.-W."/>
        </authorList>
    </citation>
    <scope>NUCLEOTIDE SEQUENCE [LARGE SCALE GENOMIC DNA]</scope>
    <source>
        <strain evidence="3 4">SSBR10-3</strain>
    </source>
</reference>
<dbReference type="InterPro" id="IPR036388">
    <property type="entry name" value="WH-like_DNA-bd_sf"/>
</dbReference>
<dbReference type="EMBL" id="CP095073">
    <property type="protein sequence ID" value="UOQ45209.1"/>
    <property type="molecule type" value="Genomic_DNA"/>
</dbReference>
<dbReference type="SUPFAM" id="SSF46785">
    <property type="entry name" value="Winged helix' DNA-binding domain"/>
    <property type="match status" value="1"/>
</dbReference>
<dbReference type="NCBIfam" id="NF041108">
    <property type="entry name" value="RQC_minor_2"/>
    <property type="match status" value="1"/>
</dbReference>
<dbReference type="Pfam" id="PF09382">
    <property type="entry name" value="RQC"/>
    <property type="match status" value="1"/>
</dbReference>